<dbReference type="Gene3D" id="3.40.50.300">
    <property type="entry name" value="P-loop containing nucleotide triphosphate hydrolases"/>
    <property type="match status" value="1"/>
</dbReference>
<dbReference type="PANTHER" id="PTHR48312:SF1">
    <property type="entry name" value="SULFOTRANSFERASE"/>
    <property type="match status" value="1"/>
</dbReference>
<accession>A0A8H6CQI9</accession>
<dbReference type="Proteomes" id="UP000578531">
    <property type="component" value="Unassembled WGS sequence"/>
</dbReference>
<dbReference type="AlphaFoldDB" id="A0A8H6CQI9"/>
<gene>
    <name evidence="1" type="ORF">HO173_011980</name>
</gene>
<reference evidence="1 2" key="1">
    <citation type="journal article" date="2020" name="Genomics">
        <title>Complete, high-quality genomes from long-read metagenomic sequencing of two wolf lichen thalli reveals enigmatic genome architecture.</title>
        <authorList>
            <person name="McKenzie S.K."/>
            <person name="Walston R.F."/>
            <person name="Allen J.L."/>
        </authorList>
    </citation>
    <scope>NUCLEOTIDE SEQUENCE [LARGE SCALE GENOMIC DNA]</scope>
    <source>
        <strain evidence="1">WasteWater2</strain>
    </source>
</reference>
<name>A0A8H6CQI9_9LECA</name>
<dbReference type="GeneID" id="59293617"/>
<protein>
    <submittedName>
        <fullName evidence="1">Uncharacterized protein</fullName>
    </submittedName>
</protein>
<keyword evidence="2" id="KW-1185">Reference proteome</keyword>
<dbReference type="OrthoDB" id="3650366at2759"/>
<evidence type="ECO:0000313" key="1">
    <source>
        <dbReference type="EMBL" id="KAF6227762.1"/>
    </source>
</evidence>
<dbReference type="RefSeq" id="XP_037159253.1">
    <property type="nucleotide sequence ID" value="XM_037313853.1"/>
</dbReference>
<organism evidence="1 2">
    <name type="scientific">Letharia columbiana</name>
    <dbReference type="NCBI Taxonomy" id="112416"/>
    <lineage>
        <taxon>Eukaryota</taxon>
        <taxon>Fungi</taxon>
        <taxon>Dikarya</taxon>
        <taxon>Ascomycota</taxon>
        <taxon>Pezizomycotina</taxon>
        <taxon>Lecanoromycetes</taxon>
        <taxon>OSLEUM clade</taxon>
        <taxon>Lecanoromycetidae</taxon>
        <taxon>Lecanorales</taxon>
        <taxon>Lecanorineae</taxon>
        <taxon>Parmeliaceae</taxon>
        <taxon>Letharia</taxon>
    </lineage>
</organism>
<dbReference type="InterPro" id="IPR027417">
    <property type="entry name" value="P-loop_NTPase"/>
</dbReference>
<comment type="caution">
    <text evidence="1">The sequence shown here is derived from an EMBL/GenBank/DDBJ whole genome shotgun (WGS) entry which is preliminary data.</text>
</comment>
<proteinExistence type="predicted"/>
<evidence type="ECO:0000313" key="2">
    <source>
        <dbReference type="Proteomes" id="UP000578531"/>
    </source>
</evidence>
<sequence>MPRMTEPPVPRRIFVFDHPRTVSQMFHRLFANHEELENIFHPFIGASMYGPERIQLTLKHCSVAEDAQEDLALNAHMERETYQVAAQRLTESIATAEKKGKIAFVKDHCLCLLKHNNFRDKTPDSFYEKPNSMLSGRMSNPTWIPDDLYTSLSPLILIRHPARMIPSFYRTQADVLKLQTADEDFAIYTSFRWLRIIFDSYREFYSENDDLVPPYSSCSTIDGTKEKPIWPLVIDAEDVVYSTQAIVSKLCDIWHIDSSGVQYSWKATPKEERPKDKIMCGFFDTLLSSTGVIQGNKRDDRSLDIDEETVKWRAEFGEQVAADLRRFAIAAMPDYEYLRQFCLCAARGYT</sequence>
<dbReference type="SUPFAM" id="SSF52540">
    <property type="entry name" value="P-loop containing nucleoside triphosphate hydrolases"/>
    <property type="match status" value="1"/>
</dbReference>
<dbReference type="EMBL" id="JACCJC010000081">
    <property type="protein sequence ID" value="KAF6227762.1"/>
    <property type="molecule type" value="Genomic_DNA"/>
</dbReference>
<dbReference type="PANTHER" id="PTHR48312">
    <property type="match status" value="1"/>
</dbReference>